<reference evidence="1 2" key="2">
    <citation type="journal article" date="2011" name="PLoS ONE">
        <title>The Cyst-Dividing Bacterium Ramlibacter tataouinensis TTB310 Genome Reveals a Well-Stocked Toolbox for Adaptation to a Desert Environment.</title>
        <authorList>
            <person name="De Luca G."/>
            <person name="Barakat M."/>
            <person name="Ortet P."/>
            <person name="Fochesato S."/>
            <person name="Jourlin-Castelli C."/>
            <person name="Ansaldi M."/>
            <person name="Py B."/>
            <person name="Fichant G."/>
            <person name="Coutinho P.M."/>
            <person name="Voulhoux R."/>
            <person name="Bastien O."/>
            <person name="Marechal E."/>
            <person name="Henrissat B."/>
            <person name="Quentin Y."/>
            <person name="Noirot P."/>
            <person name="Filloux A."/>
            <person name="Mejean V."/>
            <person name="Dubow M.S."/>
            <person name="Barras F."/>
            <person name="Barbe V."/>
            <person name="Weissenbach J."/>
            <person name="Mihalcescu I."/>
            <person name="Vermeglio A."/>
            <person name="Achouak W."/>
            <person name="Heulin T."/>
        </authorList>
    </citation>
    <scope>NUCLEOTIDE SEQUENCE [LARGE SCALE GENOMIC DNA]</scope>
    <source>
        <strain evidence="2">ATCC BAA-407 / DSM 14655 / LMG 21543 / TTB310</strain>
    </source>
</reference>
<dbReference type="HOGENOM" id="CLU_908740_0_0_4"/>
<dbReference type="AlphaFoldDB" id="F5Y6A8"/>
<dbReference type="PATRIC" id="fig|365046.3.peg.1737"/>
<name>F5Y6A8_RAMTT</name>
<dbReference type="eggNOG" id="COG4447">
    <property type="taxonomic scope" value="Bacteria"/>
</dbReference>
<dbReference type="EMBL" id="CP000245">
    <property type="protein sequence ID" value="AEG92794.1"/>
    <property type="molecule type" value="Genomic_DNA"/>
</dbReference>
<dbReference type="CDD" id="cd15482">
    <property type="entry name" value="Sialidase_non-viral"/>
    <property type="match status" value="1"/>
</dbReference>
<dbReference type="Gene3D" id="2.130.10.10">
    <property type="entry name" value="YVTN repeat-like/Quinoprotein amine dehydrogenase"/>
    <property type="match status" value="2"/>
</dbReference>
<dbReference type="SUPFAM" id="SSF110296">
    <property type="entry name" value="Oligoxyloglucan reducing end-specific cellobiohydrolase"/>
    <property type="match status" value="1"/>
</dbReference>
<reference evidence="2" key="1">
    <citation type="submission" date="2006-01" db="EMBL/GenBank/DDBJ databases">
        <title>Genome of the cyst-dividing bacterium Ramlibacter tataouinensis.</title>
        <authorList>
            <person name="Barakat M."/>
            <person name="Ortet P."/>
            <person name="De Luca G."/>
            <person name="Jourlin-Castelli C."/>
            <person name="Ansaldi M."/>
            <person name="Py B."/>
            <person name="Fichant G."/>
            <person name="Coutinho P."/>
            <person name="Voulhoux R."/>
            <person name="Bastien O."/>
            <person name="Roy S."/>
            <person name="Marechal E."/>
            <person name="Henrissat B."/>
            <person name="Quentin Y."/>
            <person name="Noirot P."/>
            <person name="Filloux A."/>
            <person name="Mejean V."/>
            <person name="DuBow M."/>
            <person name="Barras F."/>
            <person name="Heulin T."/>
        </authorList>
    </citation>
    <scope>NUCLEOTIDE SEQUENCE [LARGE SCALE GENOMIC DNA]</scope>
    <source>
        <strain evidence="2">ATCC BAA-407 / DSM 14655 / LMG 21543 / TTB310</strain>
    </source>
</reference>
<gene>
    <name evidence="1" type="ordered locus">Rta_17040</name>
</gene>
<protein>
    <recommendedName>
        <fullName evidence="3">Exo-alpha-sialidase</fullName>
    </recommendedName>
</protein>
<keyword evidence="2" id="KW-1185">Reference proteome</keyword>
<dbReference type="KEGG" id="rta:Rta_17040"/>
<evidence type="ECO:0000313" key="1">
    <source>
        <dbReference type="EMBL" id="AEG92794.1"/>
    </source>
</evidence>
<evidence type="ECO:0008006" key="3">
    <source>
        <dbReference type="Google" id="ProtNLM"/>
    </source>
</evidence>
<proteinExistence type="predicted"/>
<sequence length="306" mass="30801">MTTNPTGTVMAAAAIPGGVHVSTDSGATWTATTLDTGAIWISLDMTADGTRMIAVALNGAMVMSTDRGATWAPIDAAFNAGGSSISYESVTMSQDGTRIVAADLSGNLYVSADGTSATPTFTTVPVAGAAFRAVDSSADGSVVVAVSQNRDAHLSTNGGTTFAPLTVTVDGAAVTDNWYRVAVSPDGNTIVVAGNTDYAGPTSTGVYVSRDRGTTWVRGLAAAGTYTSLDTSQNGDIIVVTRSGAGEVLLSTNGGTSFAPITVPEGETNWRAAAITSDAGRLLLAAGTFFSQTGRVYLSSGSVVGE</sequence>
<organism evidence="1 2">
    <name type="scientific">Ramlibacter tataouinensis (strain ATCC BAA-407 / DSM 14655 / LMG 21543 / TTB310)</name>
    <dbReference type="NCBI Taxonomy" id="365046"/>
    <lineage>
        <taxon>Bacteria</taxon>
        <taxon>Pseudomonadati</taxon>
        <taxon>Pseudomonadota</taxon>
        <taxon>Betaproteobacteria</taxon>
        <taxon>Burkholderiales</taxon>
        <taxon>Comamonadaceae</taxon>
        <taxon>Ramlibacter</taxon>
    </lineage>
</organism>
<evidence type="ECO:0000313" key="2">
    <source>
        <dbReference type="Proteomes" id="UP000008385"/>
    </source>
</evidence>
<dbReference type="Proteomes" id="UP000008385">
    <property type="component" value="Chromosome"/>
</dbReference>
<accession>F5Y6A8</accession>
<dbReference type="InterPro" id="IPR015943">
    <property type="entry name" value="WD40/YVTN_repeat-like_dom_sf"/>
</dbReference>